<sequence length="149" mass="17822">MLLIQRIKPFFTSKEEFHLRLVFAYQYFSIIKNDEVYQFVPAEGKEIIINIRSLQIENLGEVFVFQRGRRFIRIPLYQLLLVSDLHMHLSTILEGVMEVDGHLQEEGMREAEGLVEQLEKENWERMVDYALETKNRLLFKELMEGLRMI</sequence>
<reference evidence="2" key="1">
    <citation type="submission" date="2017-02" db="EMBL/GenBank/DDBJ databases">
        <authorList>
            <person name="Varghese N."/>
            <person name="Submissions S."/>
        </authorList>
    </citation>
    <scope>NUCLEOTIDE SEQUENCE [LARGE SCALE GENOMIC DNA]</scope>
    <source>
        <strain evidence="2">DSM 23966</strain>
    </source>
</reference>
<keyword evidence="2" id="KW-1185">Reference proteome</keyword>
<dbReference type="Proteomes" id="UP000190042">
    <property type="component" value="Unassembled WGS sequence"/>
</dbReference>
<evidence type="ECO:0000313" key="1">
    <source>
        <dbReference type="EMBL" id="SKA94244.1"/>
    </source>
</evidence>
<evidence type="ECO:0000313" key="2">
    <source>
        <dbReference type="Proteomes" id="UP000190042"/>
    </source>
</evidence>
<gene>
    <name evidence="1" type="ORF">SAMN04244570_1393</name>
</gene>
<name>A0A1T4XXK2_9BACL</name>
<dbReference type="AlphaFoldDB" id="A0A1T4XXK2"/>
<proteinExistence type="predicted"/>
<accession>A0A1T4XXK2</accession>
<organism evidence="1 2">
    <name type="scientific">Sporosarcina newyorkensis</name>
    <dbReference type="NCBI Taxonomy" id="759851"/>
    <lineage>
        <taxon>Bacteria</taxon>
        <taxon>Bacillati</taxon>
        <taxon>Bacillota</taxon>
        <taxon>Bacilli</taxon>
        <taxon>Bacillales</taxon>
        <taxon>Caryophanaceae</taxon>
        <taxon>Sporosarcina</taxon>
    </lineage>
</organism>
<dbReference type="EMBL" id="FUYJ01000002">
    <property type="protein sequence ID" value="SKA94244.1"/>
    <property type="molecule type" value="Genomic_DNA"/>
</dbReference>
<dbReference type="RefSeq" id="WP_078817050.1">
    <property type="nucleotide sequence ID" value="NZ_FUYJ01000002.1"/>
</dbReference>
<protein>
    <submittedName>
        <fullName evidence="1">Uncharacterized protein</fullName>
    </submittedName>
</protein>